<evidence type="ECO:0000313" key="2">
    <source>
        <dbReference type="Proteomes" id="UP000054630"/>
    </source>
</evidence>
<protein>
    <submittedName>
        <fullName evidence="1">Uncharacterized protein</fullName>
    </submittedName>
</protein>
<accession>A0A0V0RPA8</accession>
<proteinExistence type="predicted"/>
<dbReference type="EMBL" id="JYDL01000110">
    <property type="protein sequence ID" value="KRX16301.1"/>
    <property type="molecule type" value="Genomic_DNA"/>
</dbReference>
<evidence type="ECO:0000313" key="1">
    <source>
        <dbReference type="EMBL" id="KRX16301.1"/>
    </source>
</evidence>
<keyword evidence="2" id="KW-1185">Reference proteome</keyword>
<organism evidence="1 2">
    <name type="scientific">Trichinella nelsoni</name>
    <dbReference type="NCBI Taxonomy" id="6336"/>
    <lineage>
        <taxon>Eukaryota</taxon>
        <taxon>Metazoa</taxon>
        <taxon>Ecdysozoa</taxon>
        <taxon>Nematoda</taxon>
        <taxon>Enoplea</taxon>
        <taxon>Dorylaimia</taxon>
        <taxon>Trichinellida</taxon>
        <taxon>Trichinellidae</taxon>
        <taxon>Trichinella</taxon>
    </lineage>
</organism>
<sequence length="176" mass="20173">MIFLGRSSEACCFKSALQIFSGVLRFLDFQRVMHQPLLPMIAGNSAIIPTSFHPDLCYEENLHITITFKRRSSSSNTRQFQNSGVLSCGLYRWFLVNLPKAASRFFCNSDLCMVDAQQRNSWAHKPVQILLALFVHRLRYLQLTGNDLLHCAFLFNDVSSHWQNANNTTRRVISVS</sequence>
<name>A0A0V0RPA8_9BILA</name>
<dbReference type="Proteomes" id="UP000054630">
    <property type="component" value="Unassembled WGS sequence"/>
</dbReference>
<comment type="caution">
    <text evidence="1">The sequence shown here is derived from an EMBL/GenBank/DDBJ whole genome shotgun (WGS) entry which is preliminary data.</text>
</comment>
<reference evidence="1 2" key="1">
    <citation type="submission" date="2015-01" db="EMBL/GenBank/DDBJ databases">
        <title>Evolution of Trichinella species and genotypes.</title>
        <authorList>
            <person name="Korhonen P.K."/>
            <person name="Edoardo P."/>
            <person name="Giuseppe L.R."/>
            <person name="Gasser R.B."/>
        </authorList>
    </citation>
    <scope>NUCLEOTIDE SEQUENCE [LARGE SCALE GENOMIC DNA]</scope>
    <source>
        <strain evidence="1">ISS37</strain>
    </source>
</reference>
<dbReference type="AlphaFoldDB" id="A0A0V0RPA8"/>
<gene>
    <name evidence="1" type="ORF">T07_13626</name>
</gene>